<evidence type="ECO:0000313" key="9">
    <source>
        <dbReference type="Proteomes" id="UP001295740"/>
    </source>
</evidence>
<dbReference type="Pfam" id="PF00001">
    <property type="entry name" value="7tm_1"/>
    <property type="match status" value="1"/>
</dbReference>
<feature type="compositionally biased region" description="Polar residues" evidence="5">
    <location>
        <begin position="402"/>
        <end position="416"/>
    </location>
</feature>
<keyword evidence="4 6" id="KW-0472">Membrane</keyword>
<dbReference type="InterPro" id="IPR000276">
    <property type="entry name" value="GPCR_Rhodpsn"/>
</dbReference>
<dbReference type="PANTHER" id="PTHR23112">
    <property type="entry name" value="G PROTEIN-COUPLED RECEPTOR 157-RELATED"/>
    <property type="match status" value="1"/>
</dbReference>
<feature type="transmembrane region" description="Helical" evidence="6">
    <location>
        <begin position="273"/>
        <end position="296"/>
    </location>
</feature>
<reference evidence="8" key="1">
    <citation type="submission" date="2023-10" db="EMBL/GenBank/DDBJ databases">
        <authorList>
            <person name="Hackl T."/>
        </authorList>
    </citation>
    <scope>NUCLEOTIDE SEQUENCE</scope>
</reference>
<dbReference type="GO" id="GO:0007189">
    <property type="term" value="P:adenylate cyclase-activating G protein-coupled receptor signaling pathway"/>
    <property type="evidence" value="ECO:0007669"/>
    <property type="project" value="TreeGrafter"/>
</dbReference>
<dbReference type="Proteomes" id="UP001295740">
    <property type="component" value="Unassembled WGS sequence"/>
</dbReference>
<evidence type="ECO:0000256" key="4">
    <source>
        <dbReference type="ARBA" id="ARBA00023136"/>
    </source>
</evidence>
<keyword evidence="2 6" id="KW-0812">Transmembrane</keyword>
<comment type="caution">
    <text evidence="8">The sequence shown here is derived from an EMBL/GenBank/DDBJ whole genome shotgun (WGS) entry which is preliminary data.</text>
</comment>
<evidence type="ECO:0000259" key="7">
    <source>
        <dbReference type="PROSITE" id="PS50262"/>
    </source>
</evidence>
<accession>A0AAI8YCI3</accession>
<sequence>MALNPAVGTLAPLPPILLHGSIVIAIFAFLSFFASLALFIYLTVKIVSWQLSRKHHVADTATGQGFSMDVQDFTPCAACKSFHLSTKTRQLPPRRKLPNQFLVLIFNLLLADLHQATAFLLSSSWAAQNDIMVGTSTCFVQGLFICTGDLASSCFMSAIAIHTYFSIVKGYRPSHRVLYACMIGIWVFDYAMALLPVAATHNGAANGGYFVRAAAWCWISREYELLRLLTHYLFIFISIVVATTFYALIVLFLRRQHQRGGLENVKDKHHPAFLAYPLIYLVCILPLALGRIATMAGSEPPVGYFCFAGALTASNGWLDVVLFATTRRAIVFATGNDLANEDTGLDTFAFMRTPATGFGNMVWVRGGRAEHERERERADHGGWWRIRGDSQAGARHVGGNLGTTSSQTSLTPQGGNTIQMEVVTSVLVESDGSGERSMADSRALSINSMDKDQYSRRN</sequence>
<dbReference type="Gene3D" id="1.20.1070.10">
    <property type="entry name" value="Rhodopsin 7-helix transmembrane proteins"/>
    <property type="match status" value="1"/>
</dbReference>
<evidence type="ECO:0000256" key="2">
    <source>
        <dbReference type="ARBA" id="ARBA00022692"/>
    </source>
</evidence>
<evidence type="ECO:0000256" key="6">
    <source>
        <dbReference type="SAM" id="Phobius"/>
    </source>
</evidence>
<dbReference type="GO" id="GO:0005886">
    <property type="term" value="C:plasma membrane"/>
    <property type="evidence" value="ECO:0007669"/>
    <property type="project" value="TreeGrafter"/>
</dbReference>
<feature type="transmembrane region" description="Helical" evidence="6">
    <location>
        <begin position="101"/>
        <end position="122"/>
    </location>
</feature>
<feature type="transmembrane region" description="Helical" evidence="6">
    <location>
        <begin position="177"/>
        <end position="199"/>
    </location>
</feature>
<dbReference type="AlphaFoldDB" id="A0AAI8YCI3"/>
<keyword evidence="9" id="KW-1185">Reference proteome</keyword>
<organism evidence="8 9">
    <name type="scientific">Anthostomella pinea</name>
    <dbReference type="NCBI Taxonomy" id="933095"/>
    <lineage>
        <taxon>Eukaryota</taxon>
        <taxon>Fungi</taxon>
        <taxon>Dikarya</taxon>
        <taxon>Ascomycota</taxon>
        <taxon>Pezizomycotina</taxon>
        <taxon>Sordariomycetes</taxon>
        <taxon>Xylariomycetidae</taxon>
        <taxon>Xylariales</taxon>
        <taxon>Xylariaceae</taxon>
        <taxon>Anthostomella</taxon>
    </lineage>
</organism>
<gene>
    <name evidence="8" type="ORF">KHLLAP_LOCUS2697</name>
</gene>
<comment type="subcellular location">
    <subcellularLocation>
        <location evidence="1">Membrane</location>
        <topology evidence="1">Multi-pass membrane protein</topology>
    </subcellularLocation>
</comment>
<feature type="region of interest" description="Disordered" evidence="5">
    <location>
        <begin position="394"/>
        <end position="416"/>
    </location>
</feature>
<dbReference type="SUPFAM" id="SSF81321">
    <property type="entry name" value="Family A G protein-coupled receptor-like"/>
    <property type="match status" value="1"/>
</dbReference>
<dbReference type="EMBL" id="CAUWAG010000004">
    <property type="protein sequence ID" value="CAJ2502229.1"/>
    <property type="molecule type" value="Genomic_DNA"/>
</dbReference>
<dbReference type="GO" id="GO:0004930">
    <property type="term" value="F:G protein-coupled receptor activity"/>
    <property type="evidence" value="ECO:0007669"/>
    <property type="project" value="InterPro"/>
</dbReference>
<keyword evidence="3 6" id="KW-1133">Transmembrane helix</keyword>
<feature type="transmembrane region" description="Helical" evidence="6">
    <location>
        <begin position="20"/>
        <end position="44"/>
    </location>
</feature>
<evidence type="ECO:0000256" key="3">
    <source>
        <dbReference type="ARBA" id="ARBA00022989"/>
    </source>
</evidence>
<dbReference type="CDD" id="cd00637">
    <property type="entry name" value="7tm_classA_rhodopsin-like"/>
    <property type="match status" value="1"/>
</dbReference>
<evidence type="ECO:0000256" key="5">
    <source>
        <dbReference type="SAM" id="MobiDB-lite"/>
    </source>
</evidence>
<proteinExistence type="predicted"/>
<feature type="transmembrane region" description="Helical" evidence="6">
    <location>
        <begin position="232"/>
        <end position="253"/>
    </location>
</feature>
<feature type="transmembrane region" description="Helical" evidence="6">
    <location>
        <begin position="142"/>
        <end position="165"/>
    </location>
</feature>
<evidence type="ECO:0000313" key="8">
    <source>
        <dbReference type="EMBL" id="CAJ2502229.1"/>
    </source>
</evidence>
<evidence type="ECO:0000256" key="1">
    <source>
        <dbReference type="ARBA" id="ARBA00004141"/>
    </source>
</evidence>
<name>A0AAI8YCI3_9PEZI</name>
<protein>
    <submittedName>
        <fullName evidence="8">Uu.00g096230.m01.CDS01</fullName>
    </submittedName>
</protein>
<dbReference type="PANTHER" id="PTHR23112:SF37">
    <property type="entry name" value="G PROTEIN-COUPLED RECEPTOR GPR1"/>
    <property type="match status" value="1"/>
</dbReference>
<feature type="domain" description="G-protein coupled receptors family 1 profile" evidence="7">
    <location>
        <begin position="77"/>
        <end position="323"/>
    </location>
</feature>
<dbReference type="PROSITE" id="PS50262">
    <property type="entry name" value="G_PROTEIN_RECEP_F1_2"/>
    <property type="match status" value="1"/>
</dbReference>
<dbReference type="InterPro" id="IPR017452">
    <property type="entry name" value="GPCR_Rhodpsn_7TM"/>
</dbReference>
<feature type="transmembrane region" description="Helical" evidence="6">
    <location>
        <begin position="302"/>
        <end position="324"/>
    </location>
</feature>